<dbReference type="InterPro" id="IPR029006">
    <property type="entry name" value="ADF-H/Gelsolin-like_dom_sf"/>
</dbReference>
<sequence>MKLAERLKALEQNQESWKSRLSREKSEDVLLARKSLDCRRSELVQASDDWRKRLRTDIDVNSSNTTPASSPTLRSGYKPGVARNCASEYIPRLPTTATKPAACSSDDARLSNDKENTCLSLLSTPRRVMPRPSATRRPPSRLAKISGSSNENGQNFQSSSSLKRCFELGEEFNHNLTNHVTFEPKVENSATKRASLFKPPPPEAFQTPVVGKEHCGVRLRELDNKCPFPEVMLIRAKGSRQSEMSVRLVCPSSQSLHTASYLLVTQRAKVSQMAYEIIAGKEMACTAPRLEIANDDPTILAAFHRATGEADYLEDVVYQVVDSTRMQVVAKAEPPSANYFDADKILVFDFVTEVYVWIGRNADRELIRDAVNQAKQLARSSFSPLAHKIFCIPLTTSPQSTPVNWTVQRKFSQGIVDCLFRHKFDNYPANTQLHTPKQFAIERPWSVPAASNLRLESSRRFTSAFSSGQ</sequence>
<dbReference type="WBParaSite" id="jg21221">
    <property type="protein sequence ID" value="jg21221"/>
    <property type="gene ID" value="jg21221"/>
</dbReference>
<protein>
    <submittedName>
        <fullName evidence="3">Gelsolin-like domain-containing protein</fullName>
    </submittedName>
</protein>
<keyword evidence="2" id="KW-1185">Reference proteome</keyword>
<evidence type="ECO:0000313" key="2">
    <source>
        <dbReference type="Proteomes" id="UP000887574"/>
    </source>
</evidence>
<feature type="region of interest" description="Disordered" evidence="1">
    <location>
        <begin position="128"/>
        <end position="158"/>
    </location>
</feature>
<feature type="compositionally biased region" description="Low complexity" evidence="1">
    <location>
        <begin position="130"/>
        <end position="141"/>
    </location>
</feature>
<evidence type="ECO:0000256" key="1">
    <source>
        <dbReference type="SAM" id="MobiDB-lite"/>
    </source>
</evidence>
<proteinExistence type="predicted"/>
<reference evidence="3" key="1">
    <citation type="submission" date="2022-11" db="UniProtKB">
        <authorList>
            <consortium name="WormBaseParasite"/>
        </authorList>
    </citation>
    <scope>IDENTIFICATION</scope>
</reference>
<dbReference type="SUPFAM" id="SSF55753">
    <property type="entry name" value="Actin depolymerizing proteins"/>
    <property type="match status" value="1"/>
</dbReference>
<feature type="compositionally biased region" description="Polar residues" evidence="1">
    <location>
        <begin position="146"/>
        <end position="158"/>
    </location>
</feature>
<organism evidence="2 3">
    <name type="scientific">Ditylenchus dipsaci</name>
    <dbReference type="NCBI Taxonomy" id="166011"/>
    <lineage>
        <taxon>Eukaryota</taxon>
        <taxon>Metazoa</taxon>
        <taxon>Ecdysozoa</taxon>
        <taxon>Nematoda</taxon>
        <taxon>Chromadorea</taxon>
        <taxon>Rhabditida</taxon>
        <taxon>Tylenchina</taxon>
        <taxon>Tylenchomorpha</taxon>
        <taxon>Sphaerularioidea</taxon>
        <taxon>Anguinidae</taxon>
        <taxon>Anguininae</taxon>
        <taxon>Ditylenchus</taxon>
    </lineage>
</organism>
<evidence type="ECO:0000313" key="3">
    <source>
        <dbReference type="WBParaSite" id="jg21221"/>
    </source>
</evidence>
<dbReference type="Gene3D" id="3.40.20.10">
    <property type="entry name" value="Severin"/>
    <property type="match status" value="1"/>
</dbReference>
<name>A0A915DMS1_9BILA</name>
<accession>A0A915DMS1</accession>
<dbReference type="AlphaFoldDB" id="A0A915DMS1"/>
<dbReference type="Proteomes" id="UP000887574">
    <property type="component" value="Unplaced"/>
</dbReference>